<evidence type="ECO:0000256" key="1">
    <source>
        <dbReference type="ARBA" id="ARBA00022485"/>
    </source>
</evidence>
<dbReference type="Gene3D" id="3.30.70.20">
    <property type="match status" value="2"/>
</dbReference>
<dbReference type="PANTHER" id="PTHR43177">
    <property type="entry name" value="PROTEIN NRFC"/>
    <property type="match status" value="1"/>
</dbReference>
<dbReference type="PANTHER" id="PTHR43177:SF3">
    <property type="entry name" value="PROTEIN NRFC HOMOLOG"/>
    <property type="match status" value="1"/>
</dbReference>
<feature type="domain" description="4Fe-4S ferredoxin-type" evidence="5">
    <location>
        <begin position="44"/>
        <end position="66"/>
    </location>
</feature>
<gene>
    <name evidence="6" type="ORF">MNBD_NITROSPINAE02-1004</name>
</gene>
<dbReference type="InterPro" id="IPR017900">
    <property type="entry name" value="4Fe4S_Fe_S_CS"/>
</dbReference>
<evidence type="ECO:0000256" key="2">
    <source>
        <dbReference type="ARBA" id="ARBA00022723"/>
    </source>
</evidence>
<dbReference type="GO" id="GO:0051539">
    <property type="term" value="F:4 iron, 4 sulfur cluster binding"/>
    <property type="evidence" value="ECO:0007669"/>
    <property type="project" value="UniProtKB-KW"/>
</dbReference>
<dbReference type="GO" id="GO:0046872">
    <property type="term" value="F:metal ion binding"/>
    <property type="evidence" value="ECO:0007669"/>
    <property type="project" value="UniProtKB-KW"/>
</dbReference>
<keyword evidence="2" id="KW-0479">Metal-binding</keyword>
<dbReference type="AlphaFoldDB" id="A0A3B1CHB8"/>
<protein>
    <submittedName>
        <fullName evidence="6">Quad-[4Fe-4S] ferredoxin, HycB/HydN/HyfA family</fullName>
    </submittedName>
</protein>
<keyword evidence="3" id="KW-0408">Iron</keyword>
<keyword evidence="1" id="KW-0004">4Fe-4S</keyword>
<evidence type="ECO:0000313" key="6">
    <source>
        <dbReference type="EMBL" id="VAX23354.1"/>
    </source>
</evidence>
<evidence type="ECO:0000259" key="5">
    <source>
        <dbReference type="PROSITE" id="PS51379"/>
    </source>
</evidence>
<organism evidence="6">
    <name type="scientific">hydrothermal vent metagenome</name>
    <dbReference type="NCBI Taxonomy" id="652676"/>
    <lineage>
        <taxon>unclassified sequences</taxon>
        <taxon>metagenomes</taxon>
        <taxon>ecological metagenomes</taxon>
    </lineage>
</organism>
<reference evidence="6" key="1">
    <citation type="submission" date="2018-06" db="EMBL/GenBank/DDBJ databases">
        <authorList>
            <person name="Zhirakovskaya E."/>
        </authorList>
    </citation>
    <scope>NUCLEOTIDE SEQUENCE</scope>
</reference>
<dbReference type="InterPro" id="IPR050954">
    <property type="entry name" value="ET_IronSulfur_Cluster-Binding"/>
</dbReference>
<dbReference type="InterPro" id="IPR006311">
    <property type="entry name" value="TAT_signal"/>
</dbReference>
<keyword evidence="4" id="KW-0411">Iron-sulfur</keyword>
<sequence>MSGIKTTSRREALKAVGAMAIGAATAGVVSATRAVAARKKAARWAMVIDLRRCKGCHTCAVACKAEFDVPLGSWNTVVKEVEQGAYPDIKKDFLPRLCNHCEGNNMDKVPPCVKVCPEYPKERKVFITAEGKKIRYRNGATYKRPDGMILVDNSLCIGCGKCIEACPYGARSYNKRLISGKDPKKNGISKCSFCMHRVDKGVAPSCVSGCPDNARIFGDLNDPASDVSKLVKEFKLVENSFDTTILPEQGTRPHVFYIDPNKALGEYVITKENKMEEFRDKVT</sequence>
<dbReference type="EMBL" id="UOGE01000084">
    <property type="protein sequence ID" value="VAX23354.1"/>
    <property type="molecule type" value="Genomic_DNA"/>
</dbReference>
<dbReference type="Pfam" id="PF13247">
    <property type="entry name" value="Fer4_11"/>
    <property type="match status" value="1"/>
</dbReference>
<dbReference type="PROSITE" id="PS51379">
    <property type="entry name" value="4FE4S_FER_2"/>
    <property type="match status" value="2"/>
</dbReference>
<evidence type="ECO:0000256" key="4">
    <source>
        <dbReference type="ARBA" id="ARBA00023014"/>
    </source>
</evidence>
<dbReference type="InterPro" id="IPR017896">
    <property type="entry name" value="4Fe4S_Fe-S-bd"/>
</dbReference>
<proteinExistence type="predicted"/>
<evidence type="ECO:0000256" key="3">
    <source>
        <dbReference type="ARBA" id="ARBA00023004"/>
    </source>
</evidence>
<accession>A0A3B1CHB8</accession>
<dbReference type="CDD" id="cd10551">
    <property type="entry name" value="PsrB"/>
    <property type="match status" value="1"/>
</dbReference>
<name>A0A3B1CHB8_9ZZZZ</name>
<feature type="domain" description="4Fe-4S ferredoxin-type" evidence="5">
    <location>
        <begin position="147"/>
        <end position="176"/>
    </location>
</feature>
<dbReference type="SUPFAM" id="SSF54862">
    <property type="entry name" value="4Fe-4S ferredoxins"/>
    <property type="match status" value="1"/>
</dbReference>
<dbReference type="PROSITE" id="PS00198">
    <property type="entry name" value="4FE4S_FER_1"/>
    <property type="match status" value="1"/>
</dbReference>
<dbReference type="PROSITE" id="PS51318">
    <property type="entry name" value="TAT"/>
    <property type="match status" value="1"/>
</dbReference>